<dbReference type="EMBL" id="BGPR01053650">
    <property type="protein sequence ID" value="GBO30483.1"/>
    <property type="molecule type" value="Genomic_DNA"/>
</dbReference>
<keyword evidence="2" id="KW-1185">Reference proteome</keyword>
<protein>
    <submittedName>
        <fullName evidence="1">Uncharacterized protein</fullName>
    </submittedName>
</protein>
<evidence type="ECO:0000313" key="2">
    <source>
        <dbReference type="Proteomes" id="UP000499080"/>
    </source>
</evidence>
<gene>
    <name evidence="1" type="ORF">AVEN_198974_1</name>
</gene>
<proteinExistence type="predicted"/>
<organism evidence="1 2">
    <name type="scientific">Araneus ventricosus</name>
    <name type="common">Orbweaver spider</name>
    <name type="synonym">Epeira ventricosa</name>
    <dbReference type="NCBI Taxonomy" id="182803"/>
    <lineage>
        <taxon>Eukaryota</taxon>
        <taxon>Metazoa</taxon>
        <taxon>Ecdysozoa</taxon>
        <taxon>Arthropoda</taxon>
        <taxon>Chelicerata</taxon>
        <taxon>Arachnida</taxon>
        <taxon>Araneae</taxon>
        <taxon>Araneomorphae</taxon>
        <taxon>Entelegynae</taxon>
        <taxon>Araneoidea</taxon>
        <taxon>Araneidae</taxon>
        <taxon>Araneus</taxon>
    </lineage>
</organism>
<comment type="caution">
    <text evidence="1">The sequence shown here is derived from an EMBL/GenBank/DDBJ whole genome shotgun (WGS) entry which is preliminary data.</text>
</comment>
<accession>A0A4Y2VYG9</accession>
<sequence>MFYSEDNNYAFWDTVELRLTSDSHNEHNKLFKKKDSLKVTETALTSDWKKLWPESIVECDLEGFVALHVEPVVNEIVSLAKINGTRGR</sequence>
<dbReference type="OrthoDB" id="7422307at2759"/>
<dbReference type="AlphaFoldDB" id="A0A4Y2VYG9"/>
<evidence type="ECO:0000313" key="1">
    <source>
        <dbReference type="EMBL" id="GBO30483.1"/>
    </source>
</evidence>
<dbReference type="Proteomes" id="UP000499080">
    <property type="component" value="Unassembled WGS sequence"/>
</dbReference>
<name>A0A4Y2VYG9_ARAVE</name>
<reference evidence="1 2" key="1">
    <citation type="journal article" date="2019" name="Sci. Rep.">
        <title>Orb-weaving spider Araneus ventricosus genome elucidates the spidroin gene catalogue.</title>
        <authorList>
            <person name="Kono N."/>
            <person name="Nakamura H."/>
            <person name="Ohtoshi R."/>
            <person name="Moran D.A.P."/>
            <person name="Shinohara A."/>
            <person name="Yoshida Y."/>
            <person name="Fujiwara M."/>
            <person name="Mori M."/>
            <person name="Tomita M."/>
            <person name="Arakawa K."/>
        </authorList>
    </citation>
    <scope>NUCLEOTIDE SEQUENCE [LARGE SCALE GENOMIC DNA]</scope>
</reference>